<gene>
    <name evidence="6" type="ORF">PSQ40_05330</name>
</gene>
<dbReference type="InterPro" id="IPR005119">
    <property type="entry name" value="LysR_subst-bd"/>
</dbReference>
<protein>
    <submittedName>
        <fullName evidence="6">LysR family transcriptional regulator</fullName>
    </submittedName>
</protein>
<evidence type="ECO:0000256" key="1">
    <source>
        <dbReference type="ARBA" id="ARBA00009437"/>
    </source>
</evidence>
<keyword evidence="7" id="KW-1185">Reference proteome</keyword>
<dbReference type="InterPro" id="IPR058163">
    <property type="entry name" value="LysR-type_TF_proteobact-type"/>
</dbReference>
<keyword evidence="3" id="KW-0238">DNA-binding</keyword>
<evidence type="ECO:0000256" key="4">
    <source>
        <dbReference type="ARBA" id="ARBA00023163"/>
    </source>
</evidence>
<organism evidence="6 7">
    <name type="scientific">Curvibacter cyanobacteriorum</name>
    <dbReference type="NCBI Taxonomy" id="3026422"/>
    <lineage>
        <taxon>Bacteria</taxon>
        <taxon>Pseudomonadati</taxon>
        <taxon>Pseudomonadota</taxon>
        <taxon>Betaproteobacteria</taxon>
        <taxon>Burkholderiales</taxon>
        <taxon>Comamonadaceae</taxon>
        <taxon>Curvibacter</taxon>
    </lineage>
</organism>
<dbReference type="SUPFAM" id="SSF46785">
    <property type="entry name" value="Winged helix' DNA-binding domain"/>
    <property type="match status" value="1"/>
</dbReference>
<accession>A0ABT5MVB7</accession>
<dbReference type="PANTHER" id="PTHR30537:SF5">
    <property type="entry name" value="HTH-TYPE TRANSCRIPTIONAL ACTIVATOR TTDR-RELATED"/>
    <property type="match status" value="1"/>
</dbReference>
<dbReference type="EMBL" id="JAQSIP010000002">
    <property type="protein sequence ID" value="MDD0837990.1"/>
    <property type="molecule type" value="Genomic_DNA"/>
</dbReference>
<dbReference type="InterPro" id="IPR036390">
    <property type="entry name" value="WH_DNA-bd_sf"/>
</dbReference>
<dbReference type="InterPro" id="IPR036388">
    <property type="entry name" value="WH-like_DNA-bd_sf"/>
</dbReference>
<dbReference type="PROSITE" id="PS50931">
    <property type="entry name" value="HTH_LYSR"/>
    <property type="match status" value="1"/>
</dbReference>
<evidence type="ECO:0000259" key="5">
    <source>
        <dbReference type="PROSITE" id="PS50931"/>
    </source>
</evidence>
<dbReference type="Pfam" id="PF00126">
    <property type="entry name" value="HTH_1"/>
    <property type="match status" value="1"/>
</dbReference>
<reference evidence="6 7" key="1">
    <citation type="submission" date="2023-02" db="EMBL/GenBank/DDBJ databases">
        <title>Bacterial whole genomic sequence of Curvibacter sp. HBC61.</title>
        <authorList>
            <person name="Le V."/>
            <person name="Ko S.-R."/>
            <person name="Ahn C.-Y."/>
            <person name="Oh H.-M."/>
        </authorList>
    </citation>
    <scope>NUCLEOTIDE SEQUENCE [LARGE SCALE GENOMIC DNA]</scope>
    <source>
        <strain evidence="6 7">HBC61</strain>
    </source>
</reference>
<comment type="caution">
    <text evidence="6">The sequence shown here is derived from an EMBL/GenBank/DDBJ whole genome shotgun (WGS) entry which is preliminary data.</text>
</comment>
<comment type="similarity">
    <text evidence="1">Belongs to the LysR transcriptional regulatory family.</text>
</comment>
<dbReference type="Gene3D" id="3.40.190.290">
    <property type="match status" value="1"/>
</dbReference>
<evidence type="ECO:0000256" key="2">
    <source>
        <dbReference type="ARBA" id="ARBA00023015"/>
    </source>
</evidence>
<proteinExistence type="inferred from homology"/>
<evidence type="ECO:0000313" key="6">
    <source>
        <dbReference type="EMBL" id="MDD0837990.1"/>
    </source>
</evidence>
<dbReference type="PANTHER" id="PTHR30537">
    <property type="entry name" value="HTH-TYPE TRANSCRIPTIONAL REGULATOR"/>
    <property type="match status" value="1"/>
</dbReference>
<dbReference type="Gene3D" id="1.10.10.10">
    <property type="entry name" value="Winged helix-like DNA-binding domain superfamily/Winged helix DNA-binding domain"/>
    <property type="match status" value="1"/>
</dbReference>
<dbReference type="Proteomes" id="UP001528673">
    <property type="component" value="Unassembled WGS sequence"/>
</dbReference>
<name>A0ABT5MVB7_9BURK</name>
<dbReference type="SUPFAM" id="SSF53850">
    <property type="entry name" value="Periplasmic binding protein-like II"/>
    <property type="match status" value="1"/>
</dbReference>
<evidence type="ECO:0000256" key="3">
    <source>
        <dbReference type="ARBA" id="ARBA00023125"/>
    </source>
</evidence>
<feature type="domain" description="HTH lysR-type" evidence="5">
    <location>
        <begin position="1"/>
        <end position="58"/>
    </location>
</feature>
<sequence length="312" mass="35356">MERADLELVLAIRQHGSLTAAARTLRVTPPAVTKRLAALESTLKLRLFQRTTRKVSPTADGEALCEHAQGLLQGFQRAEAELRERQSEPTGLIRLVATFGFGRLWLGPAVAEFQARHPQVQVQMQLMEQLPDLAVEGYDGAVWLWNLPGHRASEWVAKRLARNQRVLVAAPAYLQRHGRPDQPGELSQHQCLVVRENGGDASQRFDHWTLHSSQGRSKAVQRVEVRGDLSSNSGELVRDWCLAGHGIMLRSRWDIAGALQDGRLVQVLPDWSMADADIHWLMPWQARTPRRVRLLIDFLRDRFQSEPWLPRP</sequence>
<evidence type="ECO:0000313" key="7">
    <source>
        <dbReference type="Proteomes" id="UP001528673"/>
    </source>
</evidence>
<keyword evidence="4" id="KW-0804">Transcription</keyword>
<keyword evidence="2" id="KW-0805">Transcription regulation</keyword>
<dbReference type="Pfam" id="PF03466">
    <property type="entry name" value="LysR_substrate"/>
    <property type="match status" value="1"/>
</dbReference>
<dbReference type="InterPro" id="IPR000847">
    <property type="entry name" value="LysR_HTH_N"/>
</dbReference>
<dbReference type="RefSeq" id="WP_273949351.1">
    <property type="nucleotide sequence ID" value="NZ_JAQSIP010000002.1"/>
</dbReference>